<dbReference type="PANTHER" id="PTHR21237">
    <property type="entry name" value="GRPE PROTEIN"/>
    <property type="match status" value="1"/>
</dbReference>
<dbReference type="AlphaFoldDB" id="A0A7I9VN71"/>
<comment type="similarity">
    <text evidence="2 10 12">Belongs to the GrpE family.</text>
</comment>
<comment type="function">
    <text evidence="7 10 11">Participates actively in the response to hyperosmotic and heat shock by preventing the aggregation of stress-denatured proteins, in association with DnaK and GrpE. It is the nucleotide exchange factor for DnaK and may function as a thermosensor. Unfolded proteins bind initially to DnaJ; upon interaction with the DnaJ-bound protein, DnaK hydrolyzes its bound ATP, resulting in the formation of a stable complex. GrpE releases ADP from DnaK; ATP binding to DnaK triggers the release of the substrate protein, thus completing the reaction cycle. Several rounds of ATP-dependent interactions between DnaJ, DnaK and GrpE are required for fully efficient folding.</text>
</comment>
<dbReference type="SUPFAM" id="SSF58014">
    <property type="entry name" value="Coiled-coil domain of nucleotide exchange factor GrpE"/>
    <property type="match status" value="1"/>
</dbReference>
<reference evidence="15" key="1">
    <citation type="journal article" date="2020" name="Appl. Environ. Microbiol.">
        <title>Diazotrophic Anaeromyxobacter Isolates from Soils.</title>
        <authorList>
            <person name="Masuda Y."/>
            <person name="Yamanaka H."/>
            <person name="Xu Z.X."/>
            <person name="Shiratori Y."/>
            <person name="Aono T."/>
            <person name="Amachi S."/>
            <person name="Senoo K."/>
            <person name="Itoh H."/>
        </authorList>
    </citation>
    <scope>NUCLEOTIDE SEQUENCE [LARGE SCALE GENOMIC DNA]</scope>
    <source>
        <strain evidence="15">R267</strain>
    </source>
</reference>
<dbReference type="SUPFAM" id="SSF51064">
    <property type="entry name" value="Head domain of nucleotide exchange factor GrpE"/>
    <property type="match status" value="1"/>
</dbReference>
<dbReference type="Pfam" id="PF01025">
    <property type="entry name" value="GrpE"/>
    <property type="match status" value="1"/>
</dbReference>
<accession>A0A7I9VN71</accession>
<keyword evidence="15" id="KW-1185">Reference proteome</keyword>
<dbReference type="FunFam" id="2.30.22.10:FF:000001">
    <property type="entry name" value="Protein GrpE"/>
    <property type="match status" value="1"/>
</dbReference>
<sequence>MPDRKEQGAFSADIPADAVAEALAAVERRAAPALAPELEVEVEPAAAPAAAPGEVERLRAELELSQERARKVFEQLKDEHDRLLRTAADLENYKKRAAREKDDVQRYGNERLVKELLPVLDALERALSAAPEGDPVASGVGMTRRLFEDALSRFGVKGFSAKGERFDPRLHEALMTVATADVAPGQVIEEQQRGYTMHDRLIRPAAVVVSAGASAAEAPAGARGSPSEGT</sequence>
<gene>
    <name evidence="10" type="primary">grpE</name>
    <name evidence="14" type="ORF">AMYX_23990</name>
</gene>
<dbReference type="Gene3D" id="2.30.22.10">
    <property type="entry name" value="Head domain of nucleotide exchange factor GrpE"/>
    <property type="match status" value="1"/>
</dbReference>
<dbReference type="Proteomes" id="UP000503640">
    <property type="component" value="Unassembled WGS sequence"/>
</dbReference>
<dbReference type="RefSeq" id="WP_176065440.1">
    <property type="nucleotide sequence ID" value="NZ_BJTG01000005.1"/>
</dbReference>
<dbReference type="HAMAP" id="MF_01151">
    <property type="entry name" value="GrpE"/>
    <property type="match status" value="1"/>
</dbReference>
<evidence type="ECO:0000256" key="6">
    <source>
        <dbReference type="ARBA" id="ARBA00023186"/>
    </source>
</evidence>
<feature type="coiled-coil region" evidence="13">
    <location>
        <begin position="55"/>
        <end position="110"/>
    </location>
</feature>
<proteinExistence type="inferred from homology"/>
<evidence type="ECO:0000256" key="5">
    <source>
        <dbReference type="ARBA" id="ARBA00023016"/>
    </source>
</evidence>
<dbReference type="InterPro" id="IPR009012">
    <property type="entry name" value="GrpE_head"/>
</dbReference>
<keyword evidence="6 10" id="KW-0143">Chaperone</keyword>
<organism evidence="14 15">
    <name type="scientific">Anaeromyxobacter diazotrophicus</name>
    <dbReference type="NCBI Taxonomy" id="2590199"/>
    <lineage>
        <taxon>Bacteria</taxon>
        <taxon>Pseudomonadati</taxon>
        <taxon>Myxococcota</taxon>
        <taxon>Myxococcia</taxon>
        <taxon>Myxococcales</taxon>
        <taxon>Cystobacterineae</taxon>
        <taxon>Anaeromyxobacteraceae</taxon>
        <taxon>Anaeromyxobacter</taxon>
    </lineage>
</organism>
<evidence type="ECO:0000256" key="1">
    <source>
        <dbReference type="ARBA" id="ARBA00004496"/>
    </source>
</evidence>
<evidence type="ECO:0000256" key="13">
    <source>
        <dbReference type="SAM" id="Coils"/>
    </source>
</evidence>
<evidence type="ECO:0000256" key="8">
    <source>
        <dbReference type="ARBA" id="ARBA00072274"/>
    </source>
</evidence>
<dbReference type="PROSITE" id="PS01071">
    <property type="entry name" value="GRPE"/>
    <property type="match status" value="1"/>
</dbReference>
<evidence type="ECO:0000256" key="10">
    <source>
        <dbReference type="HAMAP-Rule" id="MF_01151"/>
    </source>
</evidence>
<name>A0A7I9VN71_9BACT</name>
<evidence type="ECO:0000256" key="2">
    <source>
        <dbReference type="ARBA" id="ARBA00009054"/>
    </source>
</evidence>
<comment type="caution">
    <text evidence="14">The sequence shown here is derived from an EMBL/GenBank/DDBJ whole genome shotgun (WGS) entry which is preliminary data.</text>
</comment>
<dbReference type="CDD" id="cd00446">
    <property type="entry name" value="GrpE"/>
    <property type="match status" value="1"/>
</dbReference>
<comment type="subunit">
    <text evidence="3 10">Homodimer.</text>
</comment>
<dbReference type="GO" id="GO:0051087">
    <property type="term" value="F:protein-folding chaperone binding"/>
    <property type="evidence" value="ECO:0007669"/>
    <property type="project" value="InterPro"/>
</dbReference>
<dbReference type="GO" id="GO:0042803">
    <property type="term" value="F:protein homodimerization activity"/>
    <property type="evidence" value="ECO:0007669"/>
    <property type="project" value="InterPro"/>
</dbReference>
<dbReference type="Gene3D" id="3.90.20.20">
    <property type="match status" value="1"/>
</dbReference>
<keyword evidence="4 10" id="KW-0963">Cytoplasm</keyword>
<comment type="subcellular location">
    <subcellularLocation>
        <location evidence="1 10">Cytoplasm</location>
    </subcellularLocation>
</comment>
<dbReference type="GO" id="GO:0005737">
    <property type="term" value="C:cytoplasm"/>
    <property type="evidence" value="ECO:0007669"/>
    <property type="project" value="UniProtKB-SubCell"/>
</dbReference>
<keyword evidence="5 10" id="KW-0346">Stress response</keyword>
<dbReference type="GO" id="GO:0000774">
    <property type="term" value="F:adenyl-nucleotide exchange factor activity"/>
    <property type="evidence" value="ECO:0007669"/>
    <property type="project" value="InterPro"/>
</dbReference>
<evidence type="ECO:0000256" key="9">
    <source>
        <dbReference type="ARBA" id="ARBA00076414"/>
    </source>
</evidence>
<evidence type="ECO:0000256" key="7">
    <source>
        <dbReference type="ARBA" id="ARBA00053401"/>
    </source>
</evidence>
<evidence type="ECO:0000256" key="12">
    <source>
        <dbReference type="RuleBase" id="RU004478"/>
    </source>
</evidence>
<evidence type="ECO:0000313" key="14">
    <source>
        <dbReference type="EMBL" id="GEJ57658.1"/>
    </source>
</evidence>
<evidence type="ECO:0000256" key="4">
    <source>
        <dbReference type="ARBA" id="ARBA00022490"/>
    </source>
</evidence>
<dbReference type="GO" id="GO:0051082">
    <property type="term" value="F:unfolded protein binding"/>
    <property type="evidence" value="ECO:0007669"/>
    <property type="project" value="TreeGrafter"/>
</dbReference>
<dbReference type="InterPro" id="IPR000740">
    <property type="entry name" value="GrpE"/>
</dbReference>
<keyword evidence="13" id="KW-0175">Coiled coil</keyword>
<protein>
    <recommendedName>
        <fullName evidence="8 10">Protein GrpE</fullName>
    </recommendedName>
    <alternativeName>
        <fullName evidence="9 10">HSP-70 cofactor</fullName>
    </alternativeName>
</protein>
<evidence type="ECO:0000256" key="11">
    <source>
        <dbReference type="RuleBase" id="RU000639"/>
    </source>
</evidence>
<evidence type="ECO:0000313" key="15">
    <source>
        <dbReference type="Proteomes" id="UP000503640"/>
    </source>
</evidence>
<dbReference type="PANTHER" id="PTHR21237:SF23">
    <property type="entry name" value="GRPE PROTEIN HOMOLOG, MITOCHONDRIAL"/>
    <property type="match status" value="1"/>
</dbReference>
<dbReference type="InterPro" id="IPR013805">
    <property type="entry name" value="GrpE_CC"/>
</dbReference>
<evidence type="ECO:0000256" key="3">
    <source>
        <dbReference type="ARBA" id="ARBA00011738"/>
    </source>
</evidence>
<dbReference type="EMBL" id="BJTG01000005">
    <property type="protein sequence ID" value="GEJ57658.1"/>
    <property type="molecule type" value="Genomic_DNA"/>
</dbReference>
<dbReference type="GO" id="GO:0006457">
    <property type="term" value="P:protein folding"/>
    <property type="evidence" value="ECO:0007669"/>
    <property type="project" value="InterPro"/>
</dbReference>
<dbReference type="PRINTS" id="PR00773">
    <property type="entry name" value="GRPEPROTEIN"/>
</dbReference>